<gene>
    <name evidence="2" type="ORF">L3X38_039655</name>
</gene>
<reference evidence="2 3" key="1">
    <citation type="journal article" date="2022" name="G3 (Bethesda)">
        <title>Whole-genome sequence and methylome profiling of the almond [Prunus dulcis (Mill.) D.A. Webb] cultivar 'Nonpareil'.</title>
        <authorList>
            <person name="D'Amico-Willman K.M."/>
            <person name="Ouma W.Z."/>
            <person name="Meulia T."/>
            <person name="Sideli G.M."/>
            <person name="Gradziel T.M."/>
            <person name="Fresnedo-Ramirez J."/>
        </authorList>
    </citation>
    <scope>NUCLEOTIDE SEQUENCE [LARGE SCALE GENOMIC DNA]</scope>
    <source>
        <strain evidence="2">Clone GOH B32 T37-40</strain>
    </source>
</reference>
<name>A0AAD4V925_PRUDU</name>
<comment type="caution">
    <text evidence="2">The sequence shown here is derived from an EMBL/GenBank/DDBJ whole genome shotgun (WGS) entry which is preliminary data.</text>
</comment>
<feature type="region of interest" description="Disordered" evidence="1">
    <location>
        <begin position="81"/>
        <end position="100"/>
    </location>
</feature>
<dbReference type="Proteomes" id="UP001054821">
    <property type="component" value="Chromosome 7"/>
</dbReference>
<accession>A0AAD4V925</accession>
<dbReference type="AlphaFoldDB" id="A0AAD4V925"/>
<protein>
    <submittedName>
        <fullName evidence="2">Uncharacterized protein</fullName>
    </submittedName>
</protein>
<evidence type="ECO:0000256" key="1">
    <source>
        <dbReference type="SAM" id="MobiDB-lite"/>
    </source>
</evidence>
<keyword evidence="3" id="KW-1185">Reference proteome</keyword>
<feature type="region of interest" description="Disordered" evidence="1">
    <location>
        <begin position="1"/>
        <end position="41"/>
    </location>
</feature>
<evidence type="ECO:0000313" key="3">
    <source>
        <dbReference type="Proteomes" id="UP001054821"/>
    </source>
</evidence>
<organism evidence="2 3">
    <name type="scientific">Prunus dulcis</name>
    <name type="common">Almond</name>
    <name type="synonym">Amygdalus dulcis</name>
    <dbReference type="NCBI Taxonomy" id="3755"/>
    <lineage>
        <taxon>Eukaryota</taxon>
        <taxon>Viridiplantae</taxon>
        <taxon>Streptophyta</taxon>
        <taxon>Embryophyta</taxon>
        <taxon>Tracheophyta</taxon>
        <taxon>Spermatophyta</taxon>
        <taxon>Magnoliopsida</taxon>
        <taxon>eudicotyledons</taxon>
        <taxon>Gunneridae</taxon>
        <taxon>Pentapetalae</taxon>
        <taxon>rosids</taxon>
        <taxon>fabids</taxon>
        <taxon>Rosales</taxon>
        <taxon>Rosaceae</taxon>
        <taxon>Amygdaloideae</taxon>
        <taxon>Amygdaleae</taxon>
        <taxon>Prunus</taxon>
    </lineage>
</organism>
<sequence length="273" mass="30040">MSDSESAFGSELNAFDGESSDWDTSSEAASLEAEGGEDTDVEILGEEVNSIPTHGIGKGLMTGQPLPLAAVYKDGTRAGTFEHQPEASTSGRGEGVAGPSQPRVTIIHRERSRIPVGVPKKTLFGVDYLEPNKITERELERIRAEYLILDSVKMRIPSRTESLSDPRNGEVTFFTDVLLKGVQLPLQPTVQKILAQIWYAPGQYNPNFWVALMGVIAAFVITEEREPSYEQFSYLYSITKSKSADHGGWVQANPYQVLFQISISSFKNPNPLV</sequence>
<proteinExistence type="predicted"/>
<dbReference type="EMBL" id="JAJFAZ020000007">
    <property type="protein sequence ID" value="KAI5319947.1"/>
    <property type="molecule type" value="Genomic_DNA"/>
</dbReference>
<evidence type="ECO:0000313" key="2">
    <source>
        <dbReference type="EMBL" id="KAI5319947.1"/>
    </source>
</evidence>